<evidence type="ECO:0000259" key="8">
    <source>
        <dbReference type="Pfam" id="PF04984"/>
    </source>
</evidence>
<evidence type="ECO:0000256" key="2">
    <source>
        <dbReference type="ARBA" id="ARBA00022595"/>
    </source>
</evidence>
<comment type="similarity">
    <text evidence="1">Belongs to the myoviridae tail sheath protein family.</text>
</comment>
<sequence>MTDIYDIPEFITQEVTIVTLDKEPGELNADTSVYLLEGESQPDSNYILSLRGANTELKRGDIIAFSDVLTDPRFRILAISDSIVNGDAFTNITYEGTEDSEAIVEATKGFPVYLVKSTKSACVEVPAEGSETKYDSSEYELYDHTIANFNTFDEDKLSKPFVYKDAKLKIFAKTPGVWGNKIDVAIAHPDDFNKGKYITDGIPLDSQFDYIPYGDQFAVIVMYANEIQESFIVSLGLTDKNEKNEFTYIETMINGKSSYILVSVNESVQGKPKTCLGEDLLKLSNGMDSAPGIDDIIDAYTIFDNKEEIDVDILICNESYPKAATDIAITRGDCIAFMGAPKSCSVGYKSTIANQKTLDFRKSLNIDSKYVTLCSNYKYQYCAELGGYRWLNLAADIAGLKAQTNYNQANWYAAAGLNRGLIKNCEALAYSPTGAMRDTLYKNGINPVVMFPNTGAVLWGQKTLQTKASSFDRVNVVSLFNHLERSLGRMSKYSLFEFNDSFTRNYLVSIIKPFLAQVKAGRGIQDYLVICDTSNNPASVIASNQLVIDVYIKPTYVAEFIHLRFTNIGSNDFSIVVS</sequence>
<evidence type="ECO:0000256" key="7">
    <source>
        <dbReference type="ARBA" id="ARBA00023296"/>
    </source>
</evidence>
<protein>
    <submittedName>
        <fullName evidence="10">Gp18 tail sheath protein</fullName>
    </submittedName>
</protein>
<dbReference type="Pfam" id="PF17482">
    <property type="entry name" value="Phage_sheath_1C"/>
    <property type="match status" value="1"/>
</dbReference>
<evidence type="ECO:0000313" key="10">
    <source>
        <dbReference type="EMBL" id="AEF56744.1"/>
    </source>
</evidence>
<dbReference type="PANTHER" id="PTHR35861:SF2">
    <property type="entry name" value="FELS-2 PROPHAGE PROTEIN"/>
    <property type="match status" value="1"/>
</dbReference>
<dbReference type="InterPro" id="IPR052042">
    <property type="entry name" value="Tail_sheath_structural"/>
</dbReference>
<evidence type="ECO:0000256" key="4">
    <source>
        <dbReference type="ARBA" id="ARBA00022766"/>
    </source>
</evidence>
<keyword evidence="2" id="KW-1162">Viral penetration into host cytoplasm</keyword>
<keyword evidence="5" id="KW-0946">Virion</keyword>
<dbReference type="Pfam" id="PF04984">
    <property type="entry name" value="Phage_sheath_1"/>
    <property type="match status" value="1"/>
</dbReference>
<keyword evidence="4" id="KW-1242">Viral contractile tail ejection system</keyword>
<keyword evidence="6" id="KW-1171">Viral genome ejection through host cell envelope</keyword>
<dbReference type="GO" id="GO:0098027">
    <property type="term" value="C:virus tail, sheath"/>
    <property type="evidence" value="ECO:0007669"/>
    <property type="project" value="UniProtKB-KW"/>
</dbReference>
<dbReference type="PANTHER" id="PTHR35861">
    <property type="match status" value="1"/>
</dbReference>
<evidence type="ECO:0000256" key="3">
    <source>
        <dbReference type="ARBA" id="ARBA00022732"/>
    </source>
</evidence>
<evidence type="ECO:0000313" key="11">
    <source>
        <dbReference type="Proteomes" id="UP000007175"/>
    </source>
</evidence>
<dbReference type="Proteomes" id="UP000007175">
    <property type="component" value="Genome Segment"/>
</dbReference>
<keyword evidence="3" id="KW-1227">Viral tail protein</keyword>
<reference evidence="10 11" key="1">
    <citation type="journal article" date="2012" name="Virol. J.">
        <title>The genome and proteome of a Campylobacter coli bacteriophage vB_CcoM-IBB_35 reveal unusual features.</title>
        <authorList>
            <person name="Carvalho C.M."/>
            <person name="Kropinski A.M."/>
            <person name="Lingohr E.J."/>
            <person name="Santos S.B."/>
            <person name="King J."/>
            <person name="Azeredo J."/>
        </authorList>
    </citation>
    <scope>NUCLEOTIDE SEQUENCE [LARGE SCALE GENOMIC DNA]</scope>
</reference>
<dbReference type="InterPro" id="IPR035089">
    <property type="entry name" value="Phage_sheath_subtilisin"/>
</dbReference>
<evidence type="ECO:0000256" key="6">
    <source>
        <dbReference type="ARBA" id="ARBA00023009"/>
    </source>
</evidence>
<dbReference type="Gene3D" id="3.40.50.11780">
    <property type="match status" value="1"/>
</dbReference>
<name>H6SU52_9CAUD</name>
<evidence type="ECO:0000259" key="9">
    <source>
        <dbReference type="Pfam" id="PF17482"/>
    </source>
</evidence>
<keyword evidence="7" id="KW-1160">Virus entry into host cell</keyword>
<dbReference type="GO" id="GO:0099000">
    <property type="term" value="P:symbiont genome ejection through host cell envelope, contractile tail mechanism"/>
    <property type="evidence" value="ECO:0007669"/>
    <property type="project" value="UniProtKB-KW"/>
</dbReference>
<evidence type="ECO:0000256" key="5">
    <source>
        <dbReference type="ARBA" id="ARBA00023003"/>
    </source>
</evidence>
<proteinExistence type="inferred from homology"/>
<feature type="domain" description="Tail sheath protein C-terminal" evidence="9">
    <location>
        <begin position="467"/>
        <end position="565"/>
    </location>
</feature>
<accession>H6SU52</accession>
<evidence type="ECO:0000256" key="1">
    <source>
        <dbReference type="ARBA" id="ARBA00008005"/>
    </source>
</evidence>
<feature type="domain" description="Tail sheath protein subtilisin-like" evidence="8">
    <location>
        <begin position="330"/>
        <end position="464"/>
    </location>
</feature>
<dbReference type="InterPro" id="IPR020287">
    <property type="entry name" value="Tail_sheath_C"/>
</dbReference>
<organism evidence="10 11">
    <name type="scientific">Campylobacter virus IBB35</name>
    <dbReference type="NCBI Taxonomy" id="1006972"/>
    <lineage>
        <taxon>Viruses</taxon>
        <taxon>Duplodnaviria</taxon>
        <taxon>Heunggongvirae</taxon>
        <taxon>Uroviricota</taxon>
        <taxon>Caudoviricetes</taxon>
        <taxon>Connertonviridae</taxon>
        <taxon>Firehammervirus</taxon>
    </lineage>
</organism>
<keyword evidence="5" id="KW-1229">Viral tail sheath protein</keyword>
<dbReference type="EMBL" id="HM246720">
    <property type="protein sequence ID" value="AEF56744.1"/>
    <property type="molecule type" value="Genomic_DNA"/>
</dbReference>